<dbReference type="Pfam" id="PF07617">
    <property type="entry name" value="DUF1579"/>
    <property type="match status" value="1"/>
</dbReference>
<dbReference type="Proteomes" id="UP000295818">
    <property type="component" value="Unassembled WGS sequence"/>
</dbReference>
<gene>
    <name evidence="1" type="ORF">EV644_13845</name>
</gene>
<evidence type="ECO:0000313" key="2">
    <source>
        <dbReference type="Proteomes" id="UP000295818"/>
    </source>
</evidence>
<accession>A0ABY2B7B5</accession>
<proteinExistence type="predicted"/>
<keyword evidence="2" id="KW-1185">Reference proteome</keyword>
<organism evidence="1 2">
    <name type="scientific">Kribbella orskensis</name>
    <dbReference type="NCBI Taxonomy" id="2512216"/>
    <lineage>
        <taxon>Bacteria</taxon>
        <taxon>Bacillati</taxon>
        <taxon>Actinomycetota</taxon>
        <taxon>Actinomycetes</taxon>
        <taxon>Propionibacteriales</taxon>
        <taxon>Kribbellaceae</taxon>
        <taxon>Kribbella</taxon>
    </lineage>
</organism>
<dbReference type="InterPro" id="IPR011473">
    <property type="entry name" value="DUF1579"/>
</dbReference>
<sequence length="170" mass="19334">MTTVITAAPRPIEAEAEMRDLARFHRDVTWTGTIQPGGMGPGSPRMTAVGEGRHELIQDGLWIVGNYQQDQFLTDGTFVLHWQLHWVAGWDPSAQEYRATVADNYGHAEILRGWIDGDLLTFQSMVNSPVRIRLLWHIADAHTMTWRNEASIHGGPFNLVERYECHTVER</sequence>
<protein>
    <submittedName>
        <fullName evidence="1">Uncharacterized protein DUF1579</fullName>
    </submittedName>
</protein>
<dbReference type="RefSeq" id="WP_132196912.1">
    <property type="nucleotide sequence ID" value="NZ_SLWM01000038.1"/>
</dbReference>
<dbReference type="EMBL" id="SLWM01000038">
    <property type="protein sequence ID" value="TCO09966.1"/>
    <property type="molecule type" value="Genomic_DNA"/>
</dbReference>
<comment type="caution">
    <text evidence="1">The sequence shown here is derived from an EMBL/GenBank/DDBJ whole genome shotgun (WGS) entry which is preliminary data.</text>
</comment>
<evidence type="ECO:0000313" key="1">
    <source>
        <dbReference type="EMBL" id="TCO09966.1"/>
    </source>
</evidence>
<reference evidence="1 2" key="1">
    <citation type="journal article" date="2015" name="Stand. Genomic Sci.">
        <title>Genomic Encyclopedia of Bacterial and Archaeal Type Strains, Phase III: the genomes of soil and plant-associated and newly described type strains.</title>
        <authorList>
            <person name="Whitman W.B."/>
            <person name="Woyke T."/>
            <person name="Klenk H.P."/>
            <person name="Zhou Y."/>
            <person name="Lilburn T.G."/>
            <person name="Beck B.J."/>
            <person name="De Vos P."/>
            <person name="Vandamme P."/>
            <person name="Eisen J.A."/>
            <person name="Garrity G."/>
            <person name="Hugenholtz P."/>
            <person name="Kyrpides N.C."/>
        </authorList>
    </citation>
    <scope>NUCLEOTIDE SEQUENCE [LARGE SCALE GENOMIC DNA]</scope>
    <source>
        <strain evidence="1 2">VKM Ac-2538</strain>
    </source>
</reference>
<name>A0ABY2B7B5_9ACTN</name>